<dbReference type="Proteomes" id="UP000305948">
    <property type="component" value="Unassembled WGS sequence"/>
</dbReference>
<evidence type="ECO:0000313" key="2">
    <source>
        <dbReference type="EMBL" id="TFK46548.1"/>
    </source>
</evidence>
<proteinExistence type="predicted"/>
<evidence type="ECO:0000313" key="3">
    <source>
        <dbReference type="Proteomes" id="UP000305948"/>
    </source>
</evidence>
<protein>
    <submittedName>
        <fullName evidence="2">Uncharacterized protein</fullName>
    </submittedName>
</protein>
<feature type="region of interest" description="Disordered" evidence="1">
    <location>
        <begin position="91"/>
        <end position="130"/>
    </location>
</feature>
<dbReference type="EMBL" id="ML213529">
    <property type="protein sequence ID" value="TFK46548.1"/>
    <property type="molecule type" value="Genomic_DNA"/>
</dbReference>
<sequence length="130" mass="14480">MVIASSAGVRLLFLDQLPFHILWAFCELSRISLFSSNPCGLLSVLAVISISLQIFLSDYRPSSRVDVPWDLHQSSFVYSTLTVRRRYTGVPEGMRGLPRALPPVVSKSRRQKPDHSTAPSLEPPRSASLE</sequence>
<organism evidence="2 3">
    <name type="scientific">Heliocybe sulcata</name>
    <dbReference type="NCBI Taxonomy" id="5364"/>
    <lineage>
        <taxon>Eukaryota</taxon>
        <taxon>Fungi</taxon>
        <taxon>Dikarya</taxon>
        <taxon>Basidiomycota</taxon>
        <taxon>Agaricomycotina</taxon>
        <taxon>Agaricomycetes</taxon>
        <taxon>Gloeophyllales</taxon>
        <taxon>Gloeophyllaceae</taxon>
        <taxon>Heliocybe</taxon>
    </lineage>
</organism>
<name>A0A5C3MS15_9AGAM</name>
<gene>
    <name evidence="2" type="ORF">OE88DRAFT_904071</name>
</gene>
<dbReference type="AlphaFoldDB" id="A0A5C3MS15"/>
<evidence type="ECO:0000256" key="1">
    <source>
        <dbReference type="SAM" id="MobiDB-lite"/>
    </source>
</evidence>
<keyword evidence="3" id="KW-1185">Reference proteome</keyword>
<reference evidence="2 3" key="1">
    <citation type="journal article" date="2019" name="Nat. Ecol. Evol.">
        <title>Megaphylogeny resolves global patterns of mushroom evolution.</title>
        <authorList>
            <person name="Varga T."/>
            <person name="Krizsan K."/>
            <person name="Foldi C."/>
            <person name="Dima B."/>
            <person name="Sanchez-Garcia M."/>
            <person name="Sanchez-Ramirez S."/>
            <person name="Szollosi G.J."/>
            <person name="Szarkandi J.G."/>
            <person name="Papp V."/>
            <person name="Albert L."/>
            <person name="Andreopoulos W."/>
            <person name="Angelini C."/>
            <person name="Antonin V."/>
            <person name="Barry K.W."/>
            <person name="Bougher N.L."/>
            <person name="Buchanan P."/>
            <person name="Buyck B."/>
            <person name="Bense V."/>
            <person name="Catcheside P."/>
            <person name="Chovatia M."/>
            <person name="Cooper J."/>
            <person name="Damon W."/>
            <person name="Desjardin D."/>
            <person name="Finy P."/>
            <person name="Geml J."/>
            <person name="Haridas S."/>
            <person name="Hughes K."/>
            <person name="Justo A."/>
            <person name="Karasinski D."/>
            <person name="Kautmanova I."/>
            <person name="Kiss B."/>
            <person name="Kocsube S."/>
            <person name="Kotiranta H."/>
            <person name="LaButti K.M."/>
            <person name="Lechner B.E."/>
            <person name="Liimatainen K."/>
            <person name="Lipzen A."/>
            <person name="Lukacs Z."/>
            <person name="Mihaltcheva S."/>
            <person name="Morgado L.N."/>
            <person name="Niskanen T."/>
            <person name="Noordeloos M.E."/>
            <person name="Ohm R.A."/>
            <person name="Ortiz-Santana B."/>
            <person name="Ovrebo C."/>
            <person name="Racz N."/>
            <person name="Riley R."/>
            <person name="Savchenko A."/>
            <person name="Shiryaev A."/>
            <person name="Soop K."/>
            <person name="Spirin V."/>
            <person name="Szebenyi C."/>
            <person name="Tomsovsky M."/>
            <person name="Tulloss R.E."/>
            <person name="Uehling J."/>
            <person name="Grigoriev I.V."/>
            <person name="Vagvolgyi C."/>
            <person name="Papp T."/>
            <person name="Martin F.M."/>
            <person name="Miettinen O."/>
            <person name="Hibbett D.S."/>
            <person name="Nagy L.G."/>
        </authorList>
    </citation>
    <scope>NUCLEOTIDE SEQUENCE [LARGE SCALE GENOMIC DNA]</scope>
    <source>
        <strain evidence="2 3">OMC1185</strain>
    </source>
</reference>
<accession>A0A5C3MS15</accession>